<dbReference type="AlphaFoldDB" id="K1PBG6"/>
<dbReference type="PANTHER" id="PTHR13389:SF0">
    <property type="entry name" value="PUMILIO HOMOLOG 3"/>
    <property type="match status" value="1"/>
</dbReference>
<dbReference type="GO" id="GO:0003729">
    <property type="term" value="F:mRNA binding"/>
    <property type="evidence" value="ECO:0007669"/>
    <property type="project" value="TreeGrafter"/>
</dbReference>
<gene>
    <name evidence="2" type="ORF">CGI_10004536</name>
</gene>
<dbReference type="InterPro" id="IPR022786">
    <property type="entry name" value="Geminin/Multicilin"/>
</dbReference>
<dbReference type="HOGENOM" id="CLU_413475_0_0_1"/>
<dbReference type="Pfam" id="PF07412">
    <property type="entry name" value="Geminin"/>
    <property type="match status" value="1"/>
</dbReference>
<dbReference type="SUPFAM" id="SSF48371">
    <property type="entry name" value="ARM repeat"/>
    <property type="match status" value="1"/>
</dbReference>
<evidence type="ECO:0000256" key="1">
    <source>
        <dbReference type="SAM" id="MobiDB-lite"/>
    </source>
</evidence>
<dbReference type="InterPro" id="IPR011989">
    <property type="entry name" value="ARM-like"/>
</dbReference>
<dbReference type="PANTHER" id="PTHR13389">
    <property type="entry name" value="PUMILIO HOMOLOG 3"/>
    <property type="match status" value="1"/>
</dbReference>
<dbReference type="InterPro" id="IPR040059">
    <property type="entry name" value="PUM3"/>
</dbReference>
<sequence>MERDVQVVERKTMKKKKSMYSDTDLSSLDVTDTPDTLSQISAIAPVSDVSMMTTFRNPRGRHDMTWEKAVQKARGQPDGAERSFSRKKSSKVVMMYNRPEVIREVAEGVESDKSVENIPAVANAAEEEPQPLERRKSIKVKIKRAASNAAGKLKTLKTKKQLNESRTTLGVKKRKIDESQMEEKSETKKTKLKELPFRERKKVRKMLKNNYEAIQRSKKIWEDLRRQDLSEGKKVALCDELLEMVKGNMKEFAFAHDTARVLQCLIQYGSPEQREVEASDVVELAYNDYANASQRLSLLEEFYGPSFTLFKTPDIKSLDQLLLIQPDKKEMILSNMKEALLTLIDKTILGHSMVHRIFHEFFAHAKDKMRSQDFSDRYFRRHTCEEKAENISQPTQSKCDEPILLPASEPEMENFENQMEESDMEEEFLMGQLSSSSSDSTSEEEEKSQGNRKIFQTLQCSAQDPQKLAGQAPVSKKPISKLVPSKEPLSKHVYKDPKIVKTFDHKAVQTERNKRLGSQSSLSEDIDQEAYDLMVSEEVPESYWKELAEQRRMALNDSLHENEMLHKEVEELREENSKLSEMAEKADYFADVIQTMIGGEEEQEKNEKPDEEQENQELDEEQPSSGKEKDTPSSGEEQCLSESDESETPEAQTKGQGLQTCSYP</sequence>
<dbReference type="GO" id="GO:0006275">
    <property type="term" value="P:regulation of DNA replication"/>
    <property type="evidence" value="ECO:0007669"/>
    <property type="project" value="InterPro"/>
</dbReference>
<organism evidence="2">
    <name type="scientific">Magallana gigas</name>
    <name type="common">Pacific oyster</name>
    <name type="synonym">Crassostrea gigas</name>
    <dbReference type="NCBI Taxonomy" id="29159"/>
    <lineage>
        <taxon>Eukaryota</taxon>
        <taxon>Metazoa</taxon>
        <taxon>Spiralia</taxon>
        <taxon>Lophotrochozoa</taxon>
        <taxon>Mollusca</taxon>
        <taxon>Bivalvia</taxon>
        <taxon>Autobranchia</taxon>
        <taxon>Pteriomorphia</taxon>
        <taxon>Ostreida</taxon>
        <taxon>Ostreoidea</taxon>
        <taxon>Ostreidae</taxon>
        <taxon>Magallana</taxon>
    </lineage>
</organism>
<name>K1PBG6_MAGGI</name>
<reference evidence="2" key="1">
    <citation type="journal article" date="2012" name="Nature">
        <title>The oyster genome reveals stress adaptation and complexity of shell formation.</title>
        <authorList>
            <person name="Zhang G."/>
            <person name="Fang X."/>
            <person name="Guo X."/>
            <person name="Li L."/>
            <person name="Luo R."/>
            <person name="Xu F."/>
            <person name="Yang P."/>
            <person name="Zhang L."/>
            <person name="Wang X."/>
            <person name="Qi H."/>
            <person name="Xiong Z."/>
            <person name="Que H."/>
            <person name="Xie Y."/>
            <person name="Holland P.W."/>
            <person name="Paps J."/>
            <person name="Zhu Y."/>
            <person name="Wu F."/>
            <person name="Chen Y."/>
            <person name="Wang J."/>
            <person name="Peng C."/>
            <person name="Meng J."/>
            <person name="Yang L."/>
            <person name="Liu J."/>
            <person name="Wen B."/>
            <person name="Zhang N."/>
            <person name="Huang Z."/>
            <person name="Zhu Q."/>
            <person name="Feng Y."/>
            <person name="Mount A."/>
            <person name="Hedgecock D."/>
            <person name="Xu Z."/>
            <person name="Liu Y."/>
            <person name="Domazet-Loso T."/>
            <person name="Du Y."/>
            <person name="Sun X."/>
            <person name="Zhang S."/>
            <person name="Liu B."/>
            <person name="Cheng P."/>
            <person name="Jiang X."/>
            <person name="Li J."/>
            <person name="Fan D."/>
            <person name="Wang W."/>
            <person name="Fu W."/>
            <person name="Wang T."/>
            <person name="Wang B."/>
            <person name="Zhang J."/>
            <person name="Peng Z."/>
            <person name="Li Y."/>
            <person name="Li N."/>
            <person name="Wang J."/>
            <person name="Chen M."/>
            <person name="He Y."/>
            <person name="Tan F."/>
            <person name="Song X."/>
            <person name="Zheng Q."/>
            <person name="Huang R."/>
            <person name="Yang H."/>
            <person name="Du X."/>
            <person name="Chen L."/>
            <person name="Yang M."/>
            <person name="Gaffney P.M."/>
            <person name="Wang S."/>
            <person name="Luo L."/>
            <person name="She Z."/>
            <person name="Ming Y."/>
            <person name="Huang W."/>
            <person name="Zhang S."/>
            <person name="Huang B."/>
            <person name="Zhang Y."/>
            <person name="Qu T."/>
            <person name="Ni P."/>
            <person name="Miao G."/>
            <person name="Wang J."/>
            <person name="Wang Q."/>
            <person name="Steinberg C.E."/>
            <person name="Wang H."/>
            <person name="Li N."/>
            <person name="Qian L."/>
            <person name="Zhang G."/>
            <person name="Li Y."/>
            <person name="Yang H."/>
            <person name="Liu X."/>
            <person name="Wang J."/>
            <person name="Yin Y."/>
            <person name="Wang J."/>
        </authorList>
    </citation>
    <scope>NUCLEOTIDE SEQUENCE [LARGE SCALE GENOMIC DNA]</scope>
    <source>
        <strain evidence="2">05x7-T-G4-1.051#20</strain>
    </source>
</reference>
<dbReference type="CDD" id="cd22589">
    <property type="entry name" value="geminin_CC"/>
    <property type="match status" value="1"/>
</dbReference>
<dbReference type="GO" id="GO:0006417">
    <property type="term" value="P:regulation of translation"/>
    <property type="evidence" value="ECO:0007669"/>
    <property type="project" value="TreeGrafter"/>
</dbReference>
<dbReference type="Gene3D" id="1.25.10.10">
    <property type="entry name" value="Leucine-rich Repeat Variant"/>
    <property type="match status" value="1"/>
</dbReference>
<dbReference type="EMBL" id="JH817189">
    <property type="protein sequence ID" value="EKC21132.1"/>
    <property type="molecule type" value="Genomic_DNA"/>
</dbReference>
<evidence type="ECO:0000313" key="2">
    <source>
        <dbReference type="EMBL" id="EKC21132.1"/>
    </source>
</evidence>
<dbReference type="SUPFAM" id="SSF111469">
    <property type="entry name" value="Geminin coiled-coil domain"/>
    <property type="match status" value="1"/>
</dbReference>
<feature type="compositionally biased region" description="Acidic residues" evidence="1">
    <location>
        <begin position="599"/>
        <end position="622"/>
    </location>
</feature>
<feature type="compositionally biased region" description="Polar residues" evidence="1">
    <location>
        <begin position="649"/>
        <end position="664"/>
    </location>
</feature>
<feature type="region of interest" description="Disordered" evidence="1">
    <location>
        <begin position="418"/>
        <end position="452"/>
    </location>
</feature>
<feature type="region of interest" description="Disordered" evidence="1">
    <location>
        <begin position="591"/>
        <end position="664"/>
    </location>
</feature>
<protein>
    <submittedName>
        <fullName evidence="2">Uncharacterized protein</fullName>
    </submittedName>
</protein>
<dbReference type="InterPro" id="IPR016024">
    <property type="entry name" value="ARM-type_fold"/>
</dbReference>
<dbReference type="Gene3D" id="1.20.5.1180">
    <property type="entry name" value="Geminin coiled-coil domain"/>
    <property type="match status" value="1"/>
</dbReference>
<dbReference type="InParanoid" id="K1PBG6"/>
<feature type="compositionally biased region" description="Acidic residues" evidence="1">
    <location>
        <begin position="418"/>
        <end position="428"/>
    </location>
</feature>
<accession>K1PBG6</accession>
<dbReference type="GO" id="GO:0005730">
    <property type="term" value="C:nucleolus"/>
    <property type="evidence" value="ECO:0007669"/>
    <property type="project" value="TreeGrafter"/>
</dbReference>
<proteinExistence type="predicted"/>